<dbReference type="EMBL" id="JAEFDC010000009">
    <property type="protein sequence ID" value="MBI1647488.1"/>
    <property type="molecule type" value="Genomic_DNA"/>
</dbReference>
<reference evidence="1 2" key="1">
    <citation type="journal article" date="2021" name="Int. J. Syst. Evol. Microbiol.">
        <title>Capnocytophaga periodontitidis sp. nov., isolated from subgingival plaque of periodontitis patient.</title>
        <authorList>
            <person name="Zhang Y."/>
            <person name="Qiao D."/>
            <person name="Shi W."/>
            <person name="Wu D."/>
            <person name="Cai M."/>
        </authorList>
    </citation>
    <scope>NUCLEOTIDE SEQUENCE [LARGE SCALE GENOMIC DNA]</scope>
    <source>
        <strain evidence="1 2">051621</strain>
    </source>
</reference>
<evidence type="ECO:0000313" key="2">
    <source>
        <dbReference type="Proteomes" id="UP000641139"/>
    </source>
</evidence>
<gene>
    <name evidence="1" type="ORF">I7X30_10525</name>
</gene>
<proteinExistence type="predicted"/>
<accession>A0ABS0SNZ8</accession>
<sequence length="94" mass="11099">MELDILKNNWSDAQIVEVSYQKGTLQLALKDYQNTVHKYLFENIIALSFENYLNEDISEIRSSFWKEENDTICQIDILSAWANKEIVSFSFFTH</sequence>
<comment type="caution">
    <text evidence="1">The sequence shown here is derived from an EMBL/GenBank/DDBJ whole genome shotgun (WGS) entry which is preliminary data.</text>
</comment>
<protein>
    <submittedName>
        <fullName evidence="1">Uncharacterized protein</fullName>
    </submittedName>
</protein>
<evidence type="ECO:0000313" key="1">
    <source>
        <dbReference type="EMBL" id="MBI1647488.1"/>
    </source>
</evidence>
<name>A0ABS0SNZ8_9FLAO</name>
<dbReference type="Proteomes" id="UP000641139">
    <property type="component" value="Unassembled WGS sequence"/>
</dbReference>
<keyword evidence="2" id="KW-1185">Reference proteome</keyword>
<organism evidence="1 2">
    <name type="scientific">Capnocytophaga periodontitidis</name>
    <dbReference type="NCBI Taxonomy" id="2795027"/>
    <lineage>
        <taxon>Bacteria</taxon>
        <taxon>Pseudomonadati</taxon>
        <taxon>Bacteroidota</taxon>
        <taxon>Flavobacteriia</taxon>
        <taxon>Flavobacteriales</taxon>
        <taxon>Flavobacteriaceae</taxon>
        <taxon>Capnocytophaga</taxon>
    </lineage>
</organism>